<evidence type="ECO:0000256" key="4">
    <source>
        <dbReference type="ARBA" id="ARBA00022692"/>
    </source>
</evidence>
<dbReference type="InterPro" id="IPR055344">
    <property type="entry name" value="SecD_SecF_C_bact"/>
</dbReference>
<dbReference type="Gene3D" id="1.20.1640.10">
    <property type="entry name" value="Multidrug efflux transporter AcrB transmembrane domain"/>
    <property type="match status" value="1"/>
</dbReference>
<evidence type="ECO:0000256" key="7">
    <source>
        <dbReference type="ARBA" id="ARBA00023010"/>
    </source>
</evidence>
<comment type="subunit">
    <text evidence="9">Forms a complex with SecD. Part of the essential Sec protein translocation apparatus which comprises SecA, SecYEG and auxiliary proteins SecDF. Other proteins may also be involved.</text>
</comment>
<proteinExistence type="inferred from homology"/>
<dbReference type="InterPro" id="IPR005665">
    <property type="entry name" value="SecF_bac"/>
</dbReference>
<dbReference type="GO" id="GO:0043952">
    <property type="term" value="P:protein transport by the Sec complex"/>
    <property type="evidence" value="ECO:0007669"/>
    <property type="project" value="UniProtKB-UniRule"/>
</dbReference>
<dbReference type="PRINTS" id="PR01755">
    <property type="entry name" value="SECFTRNLCASE"/>
</dbReference>
<gene>
    <name evidence="9" type="primary">secF</name>
    <name evidence="11" type="ORF">AMJ83_05060</name>
</gene>
<evidence type="ECO:0000256" key="6">
    <source>
        <dbReference type="ARBA" id="ARBA00022989"/>
    </source>
</evidence>
<organism evidence="11 12">
    <name type="scientific">candidate division WOR_3 bacterium SM23_42</name>
    <dbReference type="NCBI Taxonomy" id="1703779"/>
    <lineage>
        <taxon>Bacteria</taxon>
        <taxon>Bacteria division WOR-3</taxon>
    </lineage>
</organism>
<dbReference type="EMBL" id="LJUJ01000008">
    <property type="protein sequence ID" value="KPK63824.1"/>
    <property type="molecule type" value="Genomic_DNA"/>
</dbReference>
<dbReference type="GO" id="GO:0015450">
    <property type="term" value="F:protein-transporting ATPase activity"/>
    <property type="evidence" value="ECO:0007669"/>
    <property type="project" value="InterPro"/>
</dbReference>
<dbReference type="SUPFAM" id="SSF82866">
    <property type="entry name" value="Multidrug efflux transporter AcrB transmembrane domain"/>
    <property type="match status" value="1"/>
</dbReference>
<evidence type="ECO:0000256" key="8">
    <source>
        <dbReference type="ARBA" id="ARBA00023136"/>
    </source>
</evidence>
<feature type="transmembrane region" description="Helical" evidence="9">
    <location>
        <begin position="268"/>
        <end position="290"/>
    </location>
</feature>
<evidence type="ECO:0000259" key="10">
    <source>
        <dbReference type="Pfam" id="PF02355"/>
    </source>
</evidence>
<dbReference type="InterPro" id="IPR022813">
    <property type="entry name" value="SecD/SecF_arch_bac"/>
</dbReference>
<evidence type="ECO:0000256" key="3">
    <source>
        <dbReference type="ARBA" id="ARBA00022475"/>
    </source>
</evidence>
<dbReference type="Pfam" id="PF07549">
    <property type="entry name" value="Sec_GG"/>
    <property type="match status" value="1"/>
</dbReference>
<dbReference type="Pfam" id="PF02355">
    <property type="entry name" value="SecD_SecF_C"/>
    <property type="match status" value="1"/>
</dbReference>
<feature type="transmembrane region" description="Helical" evidence="9">
    <location>
        <begin position="18"/>
        <end position="36"/>
    </location>
</feature>
<dbReference type="NCBIfam" id="TIGR00966">
    <property type="entry name" value="transloc_SecF"/>
    <property type="match status" value="1"/>
</dbReference>
<dbReference type="NCBIfam" id="TIGR00916">
    <property type="entry name" value="2A0604s01"/>
    <property type="match status" value="1"/>
</dbReference>
<accession>A0A0S8FSS4</accession>
<feature type="transmembrane region" description="Helical" evidence="9">
    <location>
        <begin position="133"/>
        <end position="153"/>
    </location>
</feature>
<evidence type="ECO:0000256" key="1">
    <source>
        <dbReference type="ARBA" id="ARBA00004651"/>
    </source>
</evidence>
<evidence type="ECO:0000256" key="9">
    <source>
        <dbReference type="HAMAP-Rule" id="MF_01464"/>
    </source>
</evidence>
<keyword evidence="3 9" id="KW-1003">Cell membrane</keyword>
<feature type="transmembrane region" description="Helical" evidence="9">
    <location>
        <begin position="240"/>
        <end position="262"/>
    </location>
</feature>
<name>A0A0S8FSS4_UNCW3</name>
<keyword evidence="7 9" id="KW-0811">Translocation</keyword>
<dbReference type="InterPro" id="IPR022645">
    <property type="entry name" value="SecD/SecF_bac"/>
</dbReference>
<dbReference type="GO" id="GO:0065002">
    <property type="term" value="P:intracellular protein transmembrane transport"/>
    <property type="evidence" value="ECO:0007669"/>
    <property type="project" value="UniProtKB-UniRule"/>
</dbReference>
<dbReference type="InterPro" id="IPR022646">
    <property type="entry name" value="SecD/SecF_CS"/>
</dbReference>
<keyword evidence="2 9" id="KW-0813">Transport</keyword>
<evidence type="ECO:0000256" key="2">
    <source>
        <dbReference type="ARBA" id="ARBA00022448"/>
    </source>
</evidence>
<keyword evidence="6 9" id="KW-1133">Transmembrane helix</keyword>
<reference evidence="11 12" key="1">
    <citation type="journal article" date="2015" name="Microbiome">
        <title>Genomic resolution of linkages in carbon, nitrogen, and sulfur cycling among widespread estuary sediment bacteria.</title>
        <authorList>
            <person name="Baker B.J."/>
            <person name="Lazar C.S."/>
            <person name="Teske A.P."/>
            <person name="Dick G.J."/>
        </authorList>
    </citation>
    <scope>NUCLEOTIDE SEQUENCE [LARGE SCALE GENOMIC DNA]</scope>
    <source>
        <strain evidence="11">SM23_42</strain>
    </source>
</reference>
<evidence type="ECO:0000313" key="11">
    <source>
        <dbReference type="EMBL" id="KPK63824.1"/>
    </source>
</evidence>
<comment type="caution">
    <text evidence="11">The sequence shown here is derived from an EMBL/GenBank/DDBJ whole genome shotgun (WGS) entry which is preliminary data.</text>
</comment>
<keyword evidence="5 9" id="KW-0653">Protein transport</keyword>
<protein>
    <recommendedName>
        <fullName evidence="9">Protein-export membrane protein SecF</fullName>
    </recommendedName>
</protein>
<dbReference type="PANTHER" id="PTHR30081">
    <property type="entry name" value="PROTEIN-EXPORT MEMBRANE PROTEIN SEC"/>
    <property type="match status" value="1"/>
</dbReference>
<dbReference type="Proteomes" id="UP000051373">
    <property type="component" value="Unassembled WGS sequence"/>
</dbReference>
<dbReference type="STRING" id="1703779.AMJ83_05060"/>
<feature type="transmembrane region" description="Helical" evidence="9">
    <location>
        <begin position="160"/>
        <end position="180"/>
    </location>
</feature>
<evidence type="ECO:0000256" key="5">
    <source>
        <dbReference type="ARBA" id="ARBA00022927"/>
    </source>
</evidence>
<comment type="similarity">
    <text evidence="9">Belongs to the SecD/SecF family. SecF subfamily.</text>
</comment>
<dbReference type="HAMAP" id="MF_01464_B">
    <property type="entry name" value="SecF_B"/>
    <property type="match status" value="1"/>
</dbReference>
<keyword evidence="8 9" id="KW-0472">Membrane</keyword>
<feature type="transmembrane region" description="Helical" evidence="9">
    <location>
        <begin position="186"/>
        <end position="209"/>
    </location>
</feature>
<dbReference type="GO" id="GO:0005886">
    <property type="term" value="C:plasma membrane"/>
    <property type="evidence" value="ECO:0007669"/>
    <property type="project" value="UniProtKB-SubCell"/>
</dbReference>
<comment type="subcellular location">
    <subcellularLocation>
        <location evidence="1 9">Cell membrane</location>
        <topology evidence="1 9">Multi-pass membrane protein</topology>
    </subcellularLocation>
</comment>
<evidence type="ECO:0000313" key="12">
    <source>
        <dbReference type="Proteomes" id="UP000051373"/>
    </source>
</evidence>
<dbReference type="AlphaFoldDB" id="A0A0S8FSS4"/>
<dbReference type="InterPro" id="IPR048634">
    <property type="entry name" value="SecD_SecF_C"/>
</dbReference>
<dbReference type="GO" id="GO:0006605">
    <property type="term" value="P:protein targeting"/>
    <property type="evidence" value="ECO:0007669"/>
    <property type="project" value="UniProtKB-UniRule"/>
</dbReference>
<feature type="domain" description="Protein export membrane protein SecD/SecF C-terminal" evidence="10">
    <location>
        <begin position="115"/>
        <end position="292"/>
    </location>
</feature>
<comment type="function">
    <text evidence="9">Part of the Sec protein translocase complex. Interacts with the SecYEG preprotein conducting channel. SecDF uses the proton motive force (PMF) to complete protein translocation after the ATP-dependent function of SecA.</text>
</comment>
<keyword evidence="4 9" id="KW-0812">Transmembrane</keyword>
<dbReference type="PANTHER" id="PTHR30081:SF8">
    <property type="entry name" value="PROTEIN TRANSLOCASE SUBUNIT SECF"/>
    <property type="match status" value="1"/>
</dbReference>
<dbReference type="PATRIC" id="fig|1703779.3.peg.1229"/>
<sequence>MIEIVRNPHIDFISKRKYGFMFSAVVITISLLLIFIKGPNFGIDFTGGALIQVRFEEPVNTAALRNSLARIGKENAQIQSLGAMKNEYIIRAAGEDPGGFANSVKEILAEDFPDNEKEFLREETVEPKIGKELLIKTIWAVVIALMLILIYVSFRFDYRFGTAAVIALFHDALFTIGVLVLTQREFSIVVVGAILTIIGYSINDSIVISDRIREKYTKMRRESYNVILNTGLNETLSRTILTVGTTLLAVIALLVFGGSVIADFAFTLLVGFIIGTYSSIFILANIVSVWEERFPKKRK</sequence>